<evidence type="ECO:0008006" key="3">
    <source>
        <dbReference type="Google" id="ProtNLM"/>
    </source>
</evidence>
<keyword evidence="2" id="KW-1185">Reference proteome</keyword>
<evidence type="ECO:0000313" key="1">
    <source>
        <dbReference type="EMBL" id="KAK7039122.1"/>
    </source>
</evidence>
<comment type="caution">
    <text evidence="1">The sequence shown here is derived from an EMBL/GenBank/DDBJ whole genome shotgun (WGS) entry which is preliminary data.</text>
</comment>
<dbReference type="Proteomes" id="UP001383192">
    <property type="component" value="Unassembled WGS sequence"/>
</dbReference>
<accession>A0AAW0CIW6</accession>
<evidence type="ECO:0000313" key="2">
    <source>
        <dbReference type="Proteomes" id="UP001383192"/>
    </source>
</evidence>
<proteinExistence type="predicted"/>
<protein>
    <recommendedName>
        <fullName evidence="3">F-box domain-containing protein</fullName>
    </recommendedName>
</protein>
<dbReference type="AlphaFoldDB" id="A0AAW0CIW6"/>
<dbReference type="EMBL" id="JAYKXP010000040">
    <property type="protein sequence ID" value="KAK7039122.1"/>
    <property type="molecule type" value="Genomic_DNA"/>
</dbReference>
<organism evidence="1 2">
    <name type="scientific">Paramarasmius palmivorus</name>
    <dbReference type="NCBI Taxonomy" id="297713"/>
    <lineage>
        <taxon>Eukaryota</taxon>
        <taxon>Fungi</taxon>
        <taxon>Dikarya</taxon>
        <taxon>Basidiomycota</taxon>
        <taxon>Agaricomycotina</taxon>
        <taxon>Agaricomycetes</taxon>
        <taxon>Agaricomycetidae</taxon>
        <taxon>Agaricales</taxon>
        <taxon>Marasmiineae</taxon>
        <taxon>Marasmiaceae</taxon>
        <taxon>Paramarasmius</taxon>
    </lineage>
</organism>
<reference evidence="1 2" key="1">
    <citation type="submission" date="2024-01" db="EMBL/GenBank/DDBJ databases">
        <title>A draft genome for a cacao thread blight-causing isolate of Paramarasmius palmivorus.</title>
        <authorList>
            <person name="Baruah I.K."/>
            <person name="Bukari Y."/>
            <person name="Amoako-Attah I."/>
            <person name="Meinhardt L.W."/>
            <person name="Bailey B.A."/>
            <person name="Cohen S.P."/>
        </authorList>
    </citation>
    <scope>NUCLEOTIDE SEQUENCE [LARGE SCALE GENOMIC DNA]</scope>
    <source>
        <strain evidence="1 2">GH-12</strain>
    </source>
</reference>
<gene>
    <name evidence="1" type="ORF">VNI00_010307</name>
</gene>
<name>A0AAW0CIW6_9AGAR</name>
<sequence length="458" mass="52773">MESILDDLDREDILTTTLISRSWVIPSRARLFTTFRVPYTLTRLKELQTLLISPHCTFYLVKVRQIEILGGCPAVARFIELCGSEEKISSSLTAEYWSSRIIRHLKHIKPRSRSSIRKVAKWSDIFLENIEKLSIHTLQFPRHTKTCRCCSLTKRTYNTLITQFHLHSVQELNLRAVKFSLPDQLAELLVDSLPSLATLTCEEVRLTSKRANESADPEVKSCSATLHALVYLKLDVSSLVAMREAQLLFPKLRQLVFYDDNRYLMKHEHVIGYLSELLHIAIGSHVEEFDFTLEWKGSTLDTLCLQFDLPATLPSLKILSLSVRPTVLPSLLTFKNPHCTLRYVTLSSFSLHELGRCTEIDNLLRKNVPRLAKLEFIAVVYLREQKMLYTWPPEGPLNFDTICRRIKEGGSIWEMVIERRTQLEQVFPWCTERGVLAPLFHLQGCGDRTPPERGFGYL</sequence>